<keyword evidence="2" id="KW-0472">Membrane</keyword>
<evidence type="ECO:0000313" key="5">
    <source>
        <dbReference type="Proteomes" id="UP001219568"/>
    </source>
</evidence>
<reference evidence="4" key="1">
    <citation type="journal article" date="2023" name="IMA Fungus">
        <title>Comparative genomic study of the Penicillium genus elucidates a diverse pangenome and 15 lateral gene transfer events.</title>
        <authorList>
            <person name="Petersen C."/>
            <person name="Sorensen T."/>
            <person name="Nielsen M.R."/>
            <person name="Sondergaard T.E."/>
            <person name="Sorensen J.L."/>
            <person name="Fitzpatrick D.A."/>
            <person name="Frisvad J.C."/>
            <person name="Nielsen K.L."/>
        </authorList>
    </citation>
    <scope>NUCLEOTIDE SEQUENCE</scope>
    <source>
        <strain evidence="4">IBT 15450</strain>
    </source>
</reference>
<name>A0AAD6N427_PENCN</name>
<feature type="signal peptide" evidence="3">
    <location>
        <begin position="1"/>
        <end position="30"/>
    </location>
</feature>
<feature type="transmembrane region" description="Helical" evidence="2">
    <location>
        <begin position="212"/>
        <end position="229"/>
    </location>
</feature>
<organism evidence="4 5">
    <name type="scientific">Penicillium canescens</name>
    <dbReference type="NCBI Taxonomy" id="5083"/>
    <lineage>
        <taxon>Eukaryota</taxon>
        <taxon>Fungi</taxon>
        <taxon>Dikarya</taxon>
        <taxon>Ascomycota</taxon>
        <taxon>Pezizomycotina</taxon>
        <taxon>Eurotiomycetes</taxon>
        <taxon>Eurotiomycetidae</taxon>
        <taxon>Eurotiales</taxon>
        <taxon>Aspergillaceae</taxon>
        <taxon>Penicillium</taxon>
    </lineage>
</organism>
<sequence length="332" mass="37052">MSRSLFTSIALTYTATLLLVGTSKIGQVHASPTADLVQRQNEGITSTSRNNEVCGFDGNSDMYGLGIRVGVYVQTATTIIATCHKRKAASDLVKTGGLFQFAALVALIQQTVNNEKLYAVEALVTYLFCFTSIGINLAEPIDKVQTQNRLEQITLPSLVSMLRLTTALGLDCYQTWFWFTGLDKLERTPCKTETFFLARVNAHGRFRTFAKIWSVFIMAVVTFTLYLKLRKSIEEKKKPAGTSTTRSPIPKTKPPDMSGPEFVRLHVMGGLKVDDDLNGPWRRVMASSIVPVMVVLAVELTIRWNNVRGAHSSEWSLIGIRIRKRNRNNNKK</sequence>
<gene>
    <name evidence="4" type="ORF">N7460_010114</name>
</gene>
<proteinExistence type="predicted"/>
<dbReference type="EMBL" id="JAQJZL010000014">
    <property type="protein sequence ID" value="KAJ6029848.1"/>
    <property type="molecule type" value="Genomic_DNA"/>
</dbReference>
<feature type="region of interest" description="Disordered" evidence="1">
    <location>
        <begin position="237"/>
        <end position="258"/>
    </location>
</feature>
<dbReference type="AlphaFoldDB" id="A0AAD6N427"/>
<evidence type="ECO:0000256" key="3">
    <source>
        <dbReference type="SAM" id="SignalP"/>
    </source>
</evidence>
<keyword evidence="3" id="KW-0732">Signal</keyword>
<evidence type="ECO:0000313" key="4">
    <source>
        <dbReference type="EMBL" id="KAJ6029848.1"/>
    </source>
</evidence>
<evidence type="ECO:0000256" key="2">
    <source>
        <dbReference type="SAM" id="Phobius"/>
    </source>
</evidence>
<keyword evidence="2" id="KW-0812">Transmembrane</keyword>
<reference evidence="4" key="2">
    <citation type="submission" date="2023-01" db="EMBL/GenBank/DDBJ databases">
        <authorList>
            <person name="Petersen C."/>
        </authorList>
    </citation>
    <scope>NUCLEOTIDE SEQUENCE</scope>
    <source>
        <strain evidence="4">IBT 15450</strain>
    </source>
</reference>
<keyword evidence="2" id="KW-1133">Transmembrane helix</keyword>
<accession>A0AAD6N427</accession>
<comment type="caution">
    <text evidence="4">The sequence shown here is derived from an EMBL/GenBank/DDBJ whole genome shotgun (WGS) entry which is preliminary data.</text>
</comment>
<dbReference type="Proteomes" id="UP001219568">
    <property type="component" value="Unassembled WGS sequence"/>
</dbReference>
<evidence type="ECO:0000256" key="1">
    <source>
        <dbReference type="SAM" id="MobiDB-lite"/>
    </source>
</evidence>
<feature type="chain" id="PRO_5041962258" evidence="3">
    <location>
        <begin position="31"/>
        <end position="332"/>
    </location>
</feature>
<keyword evidence="5" id="KW-1185">Reference proteome</keyword>
<protein>
    <submittedName>
        <fullName evidence="4">Uncharacterized protein</fullName>
    </submittedName>
</protein>